<proteinExistence type="predicted"/>
<keyword evidence="2" id="KW-1185">Reference proteome</keyword>
<evidence type="ECO:0000313" key="1">
    <source>
        <dbReference type="EMBL" id="QED11604.1"/>
    </source>
</evidence>
<reference evidence="1 2" key="1">
    <citation type="submission" date="2019-07" db="EMBL/GenBank/DDBJ databases">
        <authorList>
            <person name="Abdullah A."/>
            <person name="Lima G.C."/>
            <person name="Cuneo C.K."/>
            <person name="Ennest D.C."/>
            <person name="Fritz K.J."/>
            <person name="Johnson B.T."/>
            <person name="Larson S.M."/>
            <person name="Lemunyete M.N."/>
            <person name="Murray M.B."/>
            <person name="Osmond D.E."/>
            <person name="Patras K.A."/>
            <person name="Ransibrahmanakul S."/>
            <person name="Simpson K.A."/>
            <person name="Thull B.S."/>
            <person name="Wetzel S."/>
            <person name="Bonilla J.A."/>
            <person name="Klyczek K."/>
            <person name="Garlena R.A."/>
            <person name="Russell D.A."/>
            <person name="Pope W.H."/>
            <person name="Jacobs-Sera D."/>
            <person name="Hatfull G.F."/>
        </authorList>
    </citation>
    <scope>NUCLEOTIDE SEQUENCE [LARGE SCALE GENOMIC DNA]</scope>
</reference>
<dbReference type="Proteomes" id="UP000321915">
    <property type="component" value="Segment"/>
</dbReference>
<evidence type="ECO:0000313" key="2">
    <source>
        <dbReference type="Proteomes" id="UP000321915"/>
    </source>
</evidence>
<organism evidence="1 2">
    <name type="scientific">Arthrobacter phage Qui</name>
    <dbReference type="NCBI Taxonomy" id="2603260"/>
    <lineage>
        <taxon>Viruses</taxon>
        <taxon>Duplodnaviria</taxon>
        <taxon>Heunggongvirae</taxon>
        <taxon>Uroviricota</taxon>
        <taxon>Caudoviricetes</taxon>
        <taxon>Quivirus</taxon>
        <taxon>Quivirus qui</taxon>
    </lineage>
</organism>
<dbReference type="EMBL" id="MN183282">
    <property type="protein sequence ID" value="QED11604.1"/>
    <property type="molecule type" value="Genomic_DNA"/>
</dbReference>
<accession>A0A5B8WFX9</accession>
<dbReference type="GeneID" id="77936476"/>
<protein>
    <submittedName>
        <fullName evidence="1">Uncharacterized protein</fullName>
    </submittedName>
</protein>
<sequence>MTQDLKTDLMLWNLTAQSQEAKNRKVIFFDPFESNLIMEEN</sequence>
<name>A0A5B8WFX9_9CAUD</name>
<dbReference type="KEGG" id="vg:77936476"/>
<dbReference type="RefSeq" id="YP_010660480.1">
    <property type="nucleotide sequence ID" value="NC_070877.1"/>
</dbReference>
<gene>
    <name evidence="1" type="primary">114</name>
    <name evidence="1" type="ORF">SEA_QUI_114</name>
</gene>